<comment type="caution">
    <text evidence="1">The sequence shown here is derived from an EMBL/GenBank/DDBJ whole genome shotgun (WGS) entry which is preliminary data.</text>
</comment>
<dbReference type="RefSeq" id="WP_381727165.1">
    <property type="nucleotide sequence ID" value="NZ_JBHVBU010000054.1"/>
</dbReference>
<keyword evidence="2" id="KW-1185">Reference proteome</keyword>
<proteinExistence type="predicted"/>
<dbReference type="EMBL" id="JBHVBU010000054">
    <property type="protein sequence ID" value="MFE7965256.1"/>
    <property type="molecule type" value="Genomic_DNA"/>
</dbReference>
<organism evidence="1 2">
    <name type="scientific">Streptomyces cellulosae</name>
    <dbReference type="NCBI Taxonomy" id="1968"/>
    <lineage>
        <taxon>Bacteria</taxon>
        <taxon>Bacillati</taxon>
        <taxon>Actinomycetota</taxon>
        <taxon>Actinomycetes</taxon>
        <taxon>Kitasatosporales</taxon>
        <taxon>Streptomycetaceae</taxon>
        <taxon>Streptomyces</taxon>
    </lineage>
</organism>
<evidence type="ECO:0000313" key="2">
    <source>
        <dbReference type="Proteomes" id="UP001600650"/>
    </source>
</evidence>
<gene>
    <name evidence="1" type="ORF">ACFU0X_19865</name>
</gene>
<accession>A0ABW6JJQ7</accession>
<name>A0ABW6JJQ7_STRCE</name>
<evidence type="ECO:0000313" key="1">
    <source>
        <dbReference type="EMBL" id="MFE7965256.1"/>
    </source>
</evidence>
<protein>
    <submittedName>
        <fullName evidence="1">Uncharacterized protein</fullName>
    </submittedName>
</protein>
<reference evidence="1 2" key="1">
    <citation type="submission" date="2024-09" db="EMBL/GenBank/DDBJ databases">
        <title>The Natural Products Discovery Center: Release of the First 8490 Sequenced Strains for Exploring Actinobacteria Biosynthetic Diversity.</title>
        <authorList>
            <person name="Kalkreuter E."/>
            <person name="Kautsar S.A."/>
            <person name="Yang D."/>
            <person name="Bader C.D."/>
            <person name="Teijaro C.N."/>
            <person name="Fluegel L."/>
            <person name="Davis C.M."/>
            <person name="Simpson J.R."/>
            <person name="Lauterbach L."/>
            <person name="Steele A.D."/>
            <person name="Gui C."/>
            <person name="Meng S."/>
            <person name="Li G."/>
            <person name="Viehrig K."/>
            <person name="Ye F."/>
            <person name="Su P."/>
            <person name="Kiefer A.F."/>
            <person name="Nichols A."/>
            <person name="Cepeda A.J."/>
            <person name="Yan W."/>
            <person name="Fan B."/>
            <person name="Jiang Y."/>
            <person name="Adhikari A."/>
            <person name="Zheng C.-J."/>
            <person name="Schuster L."/>
            <person name="Cowan T.M."/>
            <person name="Smanski M.J."/>
            <person name="Chevrette M.G."/>
            <person name="De Carvalho L.P.S."/>
            <person name="Shen B."/>
        </authorList>
    </citation>
    <scope>NUCLEOTIDE SEQUENCE [LARGE SCALE GENOMIC DNA]</scope>
    <source>
        <strain evidence="1 2">NPDC057399</strain>
    </source>
</reference>
<sequence>MALAANAPEPLADLARLYAYDVHRLFYVDERGMVWTAEGAHGPGYLPAIDAYRRHVADCGACYRAYRWNAEGRMSCPTGKTLHTEAHSHFKPDWRWANEDRIARPRQAPAYLHRPPAAHVHRATFPHDWPASALNADDARVIHPSLCRAPDA</sequence>
<dbReference type="Proteomes" id="UP001600650">
    <property type="component" value="Unassembled WGS sequence"/>
</dbReference>